<accession>M1A8I1</accession>
<dbReference type="Pfam" id="PF24046">
    <property type="entry name" value="At4g08330"/>
    <property type="match status" value="1"/>
</dbReference>
<organism evidence="1 2">
    <name type="scientific">Solanum tuberosum</name>
    <name type="common">Potato</name>
    <dbReference type="NCBI Taxonomy" id="4113"/>
    <lineage>
        <taxon>Eukaryota</taxon>
        <taxon>Viridiplantae</taxon>
        <taxon>Streptophyta</taxon>
        <taxon>Embryophyta</taxon>
        <taxon>Tracheophyta</taxon>
        <taxon>Spermatophyta</taxon>
        <taxon>Magnoliopsida</taxon>
        <taxon>eudicotyledons</taxon>
        <taxon>Gunneridae</taxon>
        <taxon>Pentapetalae</taxon>
        <taxon>asterids</taxon>
        <taxon>lamiids</taxon>
        <taxon>Solanales</taxon>
        <taxon>Solanaceae</taxon>
        <taxon>Solanoideae</taxon>
        <taxon>Solaneae</taxon>
        <taxon>Solanum</taxon>
    </lineage>
</organism>
<reference evidence="1" key="2">
    <citation type="submission" date="2015-06" db="UniProtKB">
        <authorList>
            <consortium name="EnsemblPlants"/>
        </authorList>
    </citation>
    <scope>IDENTIFICATION</scope>
    <source>
        <strain evidence="1">DM1-3 516 R44</strain>
    </source>
</reference>
<evidence type="ECO:0000313" key="1">
    <source>
        <dbReference type="EnsemblPlants" id="PGSC0003DMT400017054"/>
    </source>
</evidence>
<dbReference type="PANTHER" id="PTHR33674:SF8">
    <property type="entry name" value="OS01G0833400 PROTEIN"/>
    <property type="match status" value="1"/>
</dbReference>
<sequence length="184" mass="20737">MKILKWQKVEDLWLRSQVQSPHHAKRSPVFKWRRVEGRAHYPPSLEGCDWSKGCGSCGYELNLNSSSRNTASIGSKYGKSIKKGMISFLSIDESRFTQVDEFKCVPFFFSKRSWGLFQRRTKLQCRKCGNNIGIAYDNSASSYPLVADASDTASGSEITTHRKYDIKIRSLQPSSSASGTPLPE</sequence>
<evidence type="ECO:0000313" key="2">
    <source>
        <dbReference type="Proteomes" id="UP000011115"/>
    </source>
</evidence>
<dbReference type="InParanoid" id="M1A8I1"/>
<name>M1A8I1_SOLTU</name>
<dbReference type="eggNOG" id="ENOG502RZYC">
    <property type="taxonomic scope" value="Eukaryota"/>
</dbReference>
<reference evidence="2" key="1">
    <citation type="journal article" date="2011" name="Nature">
        <title>Genome sequence and analysis of the tuber crop potato.</title>
        <authorList>
            <consortium name="The Potato Genome Sequencing Consortium"/>
        </authorList>
    </citation>
    <scope>NUCLEOTIDE SEQUENCE [LARGE SCALE GENOMIC DNA]</scope>
    <source>
        <strain evidence="2">cv. DM1-3 516 R44</strain>
    </source>
</reference>
<dbReference type="PaxDb" id="4113-PGSC0003DMT400017054"/>
<dbReference type="InterPro" id="IPR045282">
    <property type="entry name" value="At4g08330-like"/>
</dbReference>
<dbReference type="ExpressionAtlas" id="M1A8I1">
    <property type="expression patterns" value="baseline"/>
</dbReference>
<dbReference type="Proteomes" id="UP000011115">
    <property type="component" value="Unassembled WGS sequence"/>
</dbReference>
<keyword evidence="2" id="KW-1185">Reference proteome</keyword>
<dbReference type="Gramene" id="PGSC0003DMT400017054">
    <property type="protein sequence ID" value="PGSC0003DMT400017054"/>
    <property type="gene ID" value="PGSC0003DMG400006659"/>
</dbReference>
<dbReference type="AlphaFoldDB" id="M1A8I1"/>
<gene>
    <name evidence="1" type="primary">LOC102579859</name>
</gene>
<dbReference type="OrthoDB" id="1907500at2759"/>
<dbReference type="PANTHER" id="PTHR33674">
    <property type="entry name" value="METHIONINE-S-OXIDE REDUCTASE"/>
    <property type="match status" value="1"/>
</dbReference>
<protein>
    <submittedName>
        <fullName evidence="1">Uncharacterized protein</fullName>
    </submittedName>
</protein>
<dbReference type="FunCoup" id="M1A8I1">
    <property type="interactions" value="851"/>
</dbReference>
<dbReference type="EnsemblPlants" id="PGSC0003DMT400017054">
    <property type="protein sequence ID" value="PGSC0003DMT400017054"/>
    <property type="gene ID" value="PGSC0003DMG400006659"/>
</dbReference>
<proteinExistence type="predicted"/>